<name>A0ACC5RAG1_9HYPH</name>
<reference evidence="1" key="1">
    <citation type="submission" date="2021-01" db="EMBL/GenBank/DDBJ databases">
        <authorList>
            <person name="Sun Q."/>
        </authorList>
    </citation>
    <scope>NUCLEOTIDE SEQUENCE</scope>
    <source>
        <strain evidence="1">YIM B02566</strain>
    </source>
</reference>
<dbReference type="EMBL" id="JAENHL010000008">
    <property type="protein sequence ID" value="MBK1869582.1"/>
    <property type="molecule type" value="Genomic_DNA"/>
</dbReference>
<sequence>MKCDVFQIDAFAARVFAGNPALICCLDEWPEDELLQAITAEHGGGAVVAFLVDRGPHLEIRYFMSIGELGLVGHASLAAAHVVLRILRPGLAQAVLQRRKGALKVAQLDDDLLAITLPALPAERCEVPPALATALGVPLREVRVNQNQYFAILDSETTVAAVAPDMNALMTLDRDGVIITAPGRASEFVSRAFAPKEGLPEDPVCGSAHLALVPYWSERLGRREHVALQLSPRGGELHCALLGDEVRLAGQCALYMQGTIHI</sequence>
<organism evidence="1 2">
    <name type="scientific">Taklimakanibacter albus</name>
    <dbReference type="NCBI Taxonomy" id="2800327"/>
    <lineage>
        <taxon>Bacteria</taxon>
        <taxon>Pseudomonadati</taxon>
        <taxon>Pseudomonadota</taxon>
        <taxon>Alphaproteobacteria</taxon>
        <taxon>Hyphomicrobiales</taxon>
        <taxon>Aestuariivirgaceae</taxon>
        <taxon>Taklimakanibacter</taxon>
    </lineage>
</organism>
<accession>A0ACC5RAG1</accession>
<evidence type="ECO:0000313" key="2">
    <source>
        <dbReference type="Proteomes" id="UP000616151"/>
    </source>
</evidence>
<gene>
    <name evidence="1" type="ORF">JHL16_24695</name>
</gene>
<keyword evidence="2" id="KW-1185">Reference proteome</keyword>
<evidence type="ECO:0000313" key="1">
    <source>
        <dbReference type="EMBL" id="MBK1869582.1"/>
    </source>
</evidence>
<comment type="caution">
    <text evidence="1">The sequence shown here is derived from an EMBL/GenBank/DDBJ whole genome shotgun (WGS) entry which is preliminary data.</text>
</comment>
<proteinExistence type="predicted"/>
<protein>
    <submittedName>
        <fullName evidence="1">PhzF family phenazine biosynthesis protein</fullName>
    </submittedName>
</protein>
<dbReference type="Proteomes" id="UP000616151">
    <property type="component" value="Unassembled WGS sequence"/>
</dbReference>